<feature type="transmembrane region" description="Helical" evidence="1">
    <location>
        <begin position="21"/>
        <end position="41"/>
    </location>
</feature>
<evidence type="ECO:0000313" key="3">
    <source>
        <dbReference type="Proteomes" id="UP001206067"/>
    </source>
</evidence>
<feature type="transmembrane region" description="Helical" evidence="1">
    <location>
        <begin position="156"/>
        <end position="173"/>
    </location>
</feature>
<proteinExistence type="predicted"/>
<dbReference type="Proteomes" id="UP001206067">
    <property type="component" value="Unassembled WGS sequence"/>
</dbReference>
<keyword evidence="3" id="KW-1185">Reference proteome</keyword>
<sequence length="289" mass="29764">MAEAADRPLHKRPLIAGAIRWLGYAVFAIGLVYIGLALARLETGSVVGRLGATGWTLGAASAVIYAGLLVLLARAWAGCASGQTGFSWPAVLRVYGPGVIAKYIPGSVFQYASRQVLGARKGWSQSSIVRASLLEALIHVPSALTVAAAFMLFEGIHGVAIIAAAGALVAKFSRSGVAQAIGWQLCFFSGFGTLAYVLAAYALGLPNPATIAALFMIAWIAGFLVPVAPGGLGIRESVLLVLAAPFAPSAAIAVFAILTRLVTIAGDALCGLAAYYFSAGWRSNRQASA</sequence>
<keyword evidence="1" id="KW-0472">Membrane</keyword>
<feature type="transmembrane region" description="Helical" evidence="1">
    <location>
        <begin position="53"/>
        <end position="73"/>
    </location>
</feature>
<gene>
    <name evidence="2" type="ORF">NSO95_13875</name>
</gene>
<feature type="transmembrane region" description="Helical" evidence="1">
    <location>
        <begin position="239"/>
        <end position="258"/>
    </location>
</feature>
<evidence type="ECO:0000256" key="1">
    <source>
        <dbReference type="SAM" id="Phobius"/>
    </source>
</evidence>
<accession>A0ABT1XTM6</accession>
<feature type="transmembrane region" description="Helical" evidence="1">
    <location>
        <begin position="264"/>
        <end position="281"/>
    </location>
</feature>
<evidence type="ECO:0000313" key="2">
    <source>
        <dbReference type="EMBL" id="MCR2835033.1"/>
    </source>
</evidence>
<reference evidence="2 3" key="1">
    <citation type="submission" date="2022-08" db="EMBL/GenBank/DDBJ databases">
        <title>Polyphasic taxonomy analysis of Qipengyuania sp.RS5-5.</title>
        <authorList>
            <person name="Xamxidin M."/>
            <person name="Wu M."/>
        </authorList>
    </citation>
    <scope>NUCLEOTIDE SEQUENCE [LARGE SCALE GENOMIC DNA]</scope>
    <source>
        <strain evidence="2 3">RS5-5</strain>
    </source>
</reference>
<feature type="transmembrane region" description="Helical" evidence="1">
    <location>
        <begin position="185"/>
        <end position="203"/>
    </location>
</feature>
<keyword evidence="1" id="KW-1133">Transmembrane helix</keyword>
<name>A0ABT1XTM6_9SPHN</name>
<dbReference type="EMBL" id="JANKHH010000007">
    <property type="protein sequence ID" value="MCR2835033.1"/>
    <property type="molecule type" value="Genomic_DNA"/>
</dbReference>
<dbReference type="RefSeq" id="WP_257596905.1">
    <property type="nucleotide sequence ID" value="NZ_JANKHH010000007.1"/>
</dbReference>
<keyword evidence="1" id="KW-0812">Transmembrane</keyword>
<organism evidence="2 3">
    <name type="scientific">Parerythrobacter lacustris</name>
    <dbReference type="NCBI Taxonomy" id="2969984"/>
    <lineage>
        <taxon>Bacteria</taxon>
        <taxon>Pseudomonadati</taxon>
        <taxon>Pseudomonadota</taxon>
        <taxon>Alphaproteobacteria</taxon>
        <taxon>Sphingomonadales</taxon>
        <taxon>Erythrobacteraceae</taxon>
        <taxon>Parerythrobacter</taxon>
    </lineage>
</organism>
<protein>
    <submittedName>
        <fullName evidence="2">Uncharacterized protein</fullName>
    </submittedName>
</protein>
<feature type="transmembrane region" description="Helical" evidence="1">
    <location>
        <begin position="209"/>
        <end position="227"/>
    </location>
</feature>
<comment type="caution">
    <text evidence="2">The sequence shown here is derived from an EMBL/GenBank/DDBJ whole genome shotgun (WGS) entry which is preliminary data.</text>
</comment>